<dbReference type="Proteomes" id="UP000002736">
    <property type="component" value="Chromosome"/>
</dbReference>
<proteinExistence type="predicted"/>
<sequence>MTQENHDLSAQSNTGDRAVGAEIEAQKRPKIFSAGLSDDELIEFLRDLINTLEARKYFNDRPKELRASADAAEKELTRLNTLINVSVDQHS</sequence>
<evidence type="ECO:0000313" key="2">
    <source>
        <dbReference type="EMBL" id="ACT13657.1"/>
    </source>
</evidence>
<dbReference type="RefSeq" id="WP_015840828.1">
    <property type="nucleotide sequence ID" value="NC_012917.1"/>
</dbReference>
<reference evidence="2 3" key="1">
    <citation type="submission" date="2009-07" db="EMBL/GenBank/DDBJ databases">
        <title>Complete sequence of Pectobacterium carotovorum subsp. carotovorum PC1.</title>
        <authorList>
            <consortium name="US DOE Joint Genome Institute"/>
            <person name="Lucas S."/>
            <person name="Copeland A."/>
            <person name="Lapidus A."/>
            <person name="Glavina del Rio T."/>
            <person name="Tice H."/>
            <person name="Bruce D."/>
            <person name="Goodwin L."/>
            <person name="Pitluck S."/>
            <person name="Munk A.C."/>
            <person name="Brettin T."/>
            <person name="Detter J.C."/>
            <person name="Han C."/>
            <person name="Tapia R."/>
            <person name="Larimer F."/>
            <person name="Land M."/>
            <person name="Hauser L."/>
            <person name="Kyrpides N."/>
            <person name="Mikhailova N."/>
            <person name="Balakrishnan V."/>
            <person name="Glasner J."/>
            <person name="Perna N.T."/>
        </authorList>
    </citation>
    <scope>NUCLEOTIDE SEQUENCE [LARGE SCALE GENOMIC DNA]</scope>
    <source>
        <strain evidence="2 3">PC1</strain>
    </source>
</reference>
<dbReference type="KEGG" id="pct:PC1_2627"/>
<protein>
    <submittedName>
        <fullName evidence="2">Uncharacterized protein</fullName>
    </submittedName>
</protein>
<dbReference type="EMBL" id="CP001657">
    <property type="protein sequence ID" value="ACT13657.1"/>
    <property type="molecule type" value="Genomic_DNA"/>
</dbReference>
<dbReference type="AlphaFoldDB" id="C6D9D0"/>
<feature type="region of interest" description="Disordered" evidence="1">
    <location>
        <begin position="1"/>
        <end position="24"/>
    </location>
</feature>
<evidence type="ECO:0000256" key="1">
    <source>
        <dbReference type="SAM" id="MobiDB-lite"/>
    </source>
</evidence>
<dbReference type="OrthoDB" id="9938594at2"/>
<organism evidence="2 3">
    <name type="scientific">Pectobacterium carotovorum subsp. carotovorum (strain PC1)</name>
    <dbReference type="NCBI Taxonomy" id="561230"/>
    <lineage>
        <taxon>Bacteria</taxon>
        <taxon>Pseudomonadati</taxon>
        <taxon>Pseudomonadota</taxon>
        <taxon>Gammaproteobacteria</taxon>
        <taxon>Enterobacterales</taxon>
        <taxon>Pectobacteriaceae</taxon>
        <taxon>Pectobacterium</taxon>
    </lineage>
</organism>
<dbReference type="HOGENOM" id="CLU_2424289_0_0_6"/>
<name>C6D9D0_PECCP</name>
<accession>C6D9D0</accession>
<gene>
    <name evidence="2" type="ordered locus">PC1_2627</name>
</gene>
<evidence type="ECO:0000313" key="3">
    <source>
        <dbReference type="Proteomes" id="UP000002736"/>
    </source>
</evidence>